<dbReference type="CDD" id="cd16454">
    <property type="entry name" value="RING-H2_PA-TM-RING"/>
    <property type="match status" value="1"/>
</dbReference>
<keyword evidence="1" id="KW-0863">Zinc-finger</keyword>
<dbReference type="GO" id="GO:0008270">
    <property type="term" value="F:zinc ion binding"/>
    <property type="evidence" value="ECO:0007669"/>
    <property type="project" value="UniProtKB-KW"/>
</dbReference>
<keyword evidence="2" id="KW-0472">Membrane</keyword>
<gene>
    <name evidence="4" type="ORF">LY89DRAFT_676705</name>
</gene>
<proteinExistence type="predicted"/>
<protein>
    <recommendedName>
        <fullName evidence="3">RING-type domain-containing protein</fullName>
    </recommendedName>
</protein>
<evidence type="ECO:0000256" key="2">
    <source>
        <dbReference type="SAM" id="Phobius"/>
    </source>
</evidence>
<keyword evidence="1" id="KW-0479">Metal-binding</keyword>
<dbReference type="AlphaFoldDB" id="A0A132B8W2"/>
<dbReference type="GO" id="GO:0006511">
    <property type="term" value="P:ubiquitin-dependent protein catabolic process"/>
    <property type="evidence" value="ECO:0007669"/>
    <property type="project" value="TreeGrafter"/>
</dbReference>
<feature type="transmembrane region" description="Helical" evidence="2">
    <location>
        <begin position="225"/>
        <end position="250"/>
    </location>
</feature>
<dbReference type="EMBL" id="KQ947434">
    <property type="protein sequence ID" value="KUJ08811.1"/>
    <property type="molecule type" value="Genomic_DNA"/>
</dbReference>
<accession>A0A132B8W2</accession>
<dbReference type="PROSITE" id="PS50089">
    <property type="entry name" value="ZF_RING_2"/>
    <property type="match status" value="1"/>
</dbReference>
<dbReference type="SMART" id="SM00184">
    <property type="entry name" value="RING"/>
    <property type="match status" value="1"/>
</dbReference>
<reference evidence="4 5" key="1">
    <citation type="submission" date="2015-10" db="EMBL/GenBank/DDBJ databases">
        <title>Full genome of DAOMC 229536 Phialocephala scopiformis, a fungal endophyte of spruce producing the potent anti-insectan compound rugulosin.</title>
        <authorList>
            <consortium name="DOE Joint Genome Institute"/>
            <person name="Walker A.K."/>
            <person name="Frasz S.L."/>
            <person name="Seifert K.A."/>
            <person name="Miller J.D."/>
            <person name="Mondo S.J."/>
            <person name="Labutti K."/>
            <person name="Lipzen A."/>
            <person name="Dockter R."/>
            <person name="Kennedy M."/>
            <person name="Grigoriev I.V."/>
            <person name="Spatafora J.W."/>
        </authorList>
    </citation>
    <scope>NUCLEOTIDE SEQUENCE [LARGE SCALE GENOMIC DNA]</scope>
    <source>
        <strain evidence="4 5">CBS 120377</strain>
    </source>
</reference>
<dbReference type="OrthoDB" id="21204at2759"/>
<dbReference type="KEGG" id="psco:LY89DRAFT_676705"/>
<dbReference type="PANTHER" id="PTHR22765">
    <property type="entry name" value="RING FINGER AND PROTEASE ASSOCIATED DOMAIN-CONTAINING"/>
    <property type="match status" value="1"/>
</dbReference>
<keyword evidence="2" id="KW-1133">Transmembrane helix</keyword>
<keyword evidence="5" id="KW-1185">Reference proteome</keyword>
<organism evidence="4 5">
    <name type="scientific">Mollisia scopiformis</name>
    <name type="common">Conifer needle endophyte fungus</name>
    <name type="synonym">Phialocephala scopiformis</name>
    <dbReference type="NCBI Taxonomy" id="149040"/>
    <lineage>
        <taxon>Eukaryota</taxon>
        <taxon>Fungi</taxon>
        <taxon>Dikarya</taxon>
        <taxon>Ascomycota</taxon>
        <taxon>Pezizomycotina</taxon>
        <taxon>Leotiomycetes</taxon>
        <taxon>Helotiales</taxon>
        <taxon>Mollisiaceae</taxon>
        <taxon>Mollisia</taxon>
    </lineage>
</organism>
<evidence type="ECO:0000259" key="3">
    <source>
        <dbReference type="PROSITE" id="PS50089"/>
    </source>
</evidence>
<evidence type="ECO:0000313" key="4">
    <source>
        <dbReference type="EMBL" id="KUJ08811.1"/>
    </source>
</evidence>
<sequence>MSVNGVETFVLLFPNEEWSNTATDSQLDTVVSQLRPNISFYDRIDDNLTTLSTQNADKDGTISGFLYVPDIDKSDDCFELSKEYLPSNVTRQANLPPTDFTLVALAPWINAECTLAWMRAAHEDPARAFLFYLPDNSTDQPPDASSAVWNLQDGGTWKNIYQYPVYIIPGAVGFELMHNLALYSGNMTSVPWGHTISELPGIDPRDYVRMYTQLYVGNDSGLPSLWVFLLAVVGVLLFVLGATSATMHLIQRARRKSLERRVASGEVNLEALGIKRLTIPQPFIERLPLFTYSAEPDISYPTSPQYKAMMEDAKDIPSSPTTVSQRHRSLTAETDDPPQVVVVDDNTSNPDSVLIHKFLPYSQPTCPICLEDYESGVSEIRELPCGHIFHPECIDIFLANNSSLCPLCKKSAFPVGYCPTKITNAMVRREKNLRRLRSRVTLDPDGSDLEANQTRGRLHEIGSSIKKTILNRKEDAPPIPLEPQPVLMTSALTELPQDQHLHTSFGSSRSRAEFVEQRIRDLTARQVPIRDPDVIQDRRVPQCKLHPFVYPNLIDKYQGEKR</sequence>
<name>A0A132B8W2_MOLSC</name>
<dbReference type="RefSeq" id="XP_018063166.1">
    <property type="nucleotide sequence ID" value="XM_018213615.1"/>
</dbReference>
<dbReference type="Pfam" id="PF13639">
    <property type="entry name" value="zf-RING_2"/>
    <property type="match status" value="1"/>
</dbReference>
<evidence type="ECO:0000313" key="5">
    <source>
        <dbReference type="Proteomes" id="UP000070700"/>
    </source>
</evidence>
<dbReference type="InterPro" id="IPR051826">
    <property type="entry name" value="E3_ubiquitin-ligase_domain"/>
</dbReference>
<feature type="domain" description="RING-type" evidence="3">
    <location>
        <begin position="366"/>
        <end position="409"/>
    </location>
</feature>
<dbReference type="InterPro" id="IPR013083">
    <property type="entry name" value="Znf_RING/FYVE/PHD"/>
</dbReference>
<dbReference type="InterPro" id="IPR001841">
    <property type="entry name" value="Znf_RING"/>
</dbReference>
<dbReference type="SUPFAM" id="SSF57850">
    <property type="entry name" value="RING/U-box"/>
    <property type="match status" value="1"/>
</dbReference>
<dbReference type="GeneID" id="28823341"/>
<dbReference type="InParanoid" id="A0A132B8W2"/>
<dbReference type="GO" id="GO:0005737">
    <property type="term" value="C:cytoplasm"/>
    <property type="evidence" value="ECO:0007669"/>
    <property type="project" value="TreeGrafter"/>
</dbReference>
<keyword evidence="1" id="KW-0862">Zinc</keyword>
<dbReference type="Proteomes" id="UP000070700">
    <property type="component" value="Unassembled WGS sequence"/>
</dbReference>
<evidence type="ECO:0000256" key="1">
    <source>
        <dbReference type="PROSITE-ProRule" id="PRU00175"/>
    </source>
</evidence>
<keyword evidence="2" id="KW-0812">Transmembrane</keyword>
<dbReference type="GO" id="GO:0061630">
    <property type="term" value="F:ubiquitin protein ligase activity"/>
    <property type="evidence" value="ECO:0007669"/>
    <property type="project" value="TreeGrafter"/>
</dbReference>
<dbReference type="Gene3D" id="3.30.40.10">
    <property type="entry name" value="Zinc/RING finger domain, C3HC4 (zinc finger)"/>
    <property type="match status" value="1"/>
</dbReference>
<dbReference type="PANTHER" id="PTHR22765:SF416">
    <property type="entry name" value="E3 UBIQUITIN-PROTEIN LIGASE GODZILLA"/>
    <property type="match status" value="1"/>
</dbReference>